<reference evidence="1 2" key="1">
    <citation type="submission" date="2019-07" db="EMBL/GenBank/DDBJ databases">
        <authorList>
            <person name="Kim J."/>
        </authorList>
    </citation>
    <scope>NUCLEOTIDE SEQUENCE [LARGE SCALE GENOMIC DNA]</scope>
    <source>
        <strain evidence="1 2">JC52</strain>
    </source>
</reference>
<dbReference type="Proteomes" id="UP000317036">
    <property type="component" value="Unassembled WGS sequence"/>
</dbReference>
<sequence length="103" mass="11407">MINRKINAELNAPPTCHSIFVYYDDPIGSNRFCCCPMLLADTRRIPTRENCTGFCPQLLECRVTIACDVTNPLLGPQGASHVFGPQKGATPEQVLQFDHPMSL</sequence>
<dbReference type="Gene3D" id="3.90.1510.10">
    <property type="entry name" value="Glycerate kinase, domain 2"/>
    <property type="match status" value="1"/>
</dbReference>
<dbReference type="GO" id="GO:0008887">
    <property type="term" value="F:glycerate kinase activity"/>
    <property type="evidence" value="ECO:0007669"/>
    <property type="project" value="InterPro"/>
</dbReference>
<dbReference type="PANTHER" id="PTHR21599">
    <property type="entry name" value="GLYCERATE KINASE"/>
    <property type="match status" value="1"/>
</dbReference>
<dbReference type="Pfam" id="PF02595">
    <property type="entry name" value="Gly_kinase"/>
    <property type="match status" value="1"/>
</dbReference>
<evidence type="ECO:0000313" key="1">
    <source>
        <dbReference type="EMBL" id="TVY07335.1"/>
    </source>
</evidence>
<dbReference type="EMBL" id="VNJI01000039">
    <property type="protein sequence ID" value="TVY07335.1"/>
    <property type="molecule type" value="Genomic_DNA"/>
</dbReference>
<dbReference type="AlphaFoldDB" id="A0A559K5B7"/>
<dbReference type="PANTHER" id="PTHR21599:SF0">
    <property type="entry name" value="GLYCERATE KINASE"/>
    <property type="match status" value="1"/>
</dbReference>
<comment type="caution">
    <text evidence="1">The sequence shown here is derived from an EMBL/GenBank/DDBJ whole genome shotgun (WGS) entry which is preliminary data.</text>
</comment>
<dbReference type="SUPFAM" id="SSF110738">
    <property type="entry name" value="Glycerate kinase I"/>
    <property type="match status" value="1"/>
</dbReference>
<dbReference type="InterPro" id="IPR036129">
    <property type="entry name" value="Glycerate_kinase_sf"/>
</dbReference>
<organism evidence="1 2">
    <name type="scientific">Paenibacillus cremeus</name>
    <dbReference type="NCBI Taxonomy" id="2163881"/>
    <lineage>
        <taxon>Bacteria</taxon>
        <taxon>Bacillati</taxon>
        <taxon>Bacillota</taxon>
        <taxon>Bacilli</taxon>
        <taxon>Bacillales</taxon>
        <taxon>Paenibacillaceae</taxon>
        <taxon>Paenibacillus</taxon>
    </lineage>
</organism>
<name>A0A559K5B7_9BACL</name>
<keyword evidence="1" id="KW-0808">Transferase</keyword>
<accession>A0A559K5B7</accession>
<keyword evidence="2" id="KW-1185">Reference proteome</keyword>
<keyword evidence="1" id="KW-0418">Kinase</keyword>
<dbReference type="InterPro" id="IPR004381">
    <property type="entry name" value="Glycerate_kinase"/>
</dbReference>
<gene>
    <name evidence="1" type="ORF">FPZ49_24655</name>
</gene>
<proteinExistence type="predicted"/>
<protein>
    <submittedName>
        <fullName evidence="1">Glycerate kinase</fullName>
    </submittedName>
</protein>
<dbReference type="GO" id="GO:0031388">
    <property type="term" value="P:organic acid phosphorylation"/>
    <property type="evidence" value="ECO:0007669"/>
    <property type="project" value="InterPro"/>
</dbReference>
<dbReference type="InterPro" id="IPR018193">
    <property type="entry name" value="Glyc_kinase_flavodox-like_fold"/>
</dbReference>
<evidence type="ECO:0000313" key="2">
    <source>
        <dbReference type="Proteomes" id="UP000317036"/>
    </source>
</evidence>